<evidence type="ECO:0000313" key="2">
    <source>
        <dbReference type="Proteomes" id="UP001241377"/>
    </source>
</evidence>
<proteinExistence type="predicted"/>
<protein>
    <submittedName>
        <fullName evidence="1">Uncharacterized protein</fullName>
    </submittedName>
</protein>
<dbReference type="Proteomes" id="UP001241377">
    <property type="component" value="Unassembled WGS sequence"/>
</dbReference>
<dbReference type="EMBL" id="JASBWR010000047">
    <property type="protein sequence ID" value="KAJ9103366.1"/>
    <property type="molecule type" value="Genomic_DNA"/>
</dbReference>
<accession>A0ACC2VX50</accession>
<organism evidence="1 2">
    <name type="scientific">Naganishia cerealis</name>
    <dbReference type="NCBI Taxonomy" id="610337"/>
    <lineage>
        <taxon>Eukaryota</taxon>
        <taxon>Fungi</taxon>
        <taxon>Dikarya</taxon>
        <taxon>Basidiomycota</taxon>
        <taxon>Agaricomycotina</taxon>
        <taxon>Tremellomycetes</taxon>
        <taxon>Filobasidiales</taxon>
        <taxon>Filobasidiaceae</taxon>
        <taxon>Naganishia</taxon>
    </lineage>
</organism>
<reference evidence="1" key="1">
    <citation type="submission" date="2023-04" db="EMBL/GenBank/DDBJ databases">
        <title>Draft Genome sequencing of Naganishia species isolated from polar environments using Oxford Nanopore Technology.</title>
        <authorList>
            <person name="Leo P."/>
            <person name="Venkateswaran K."/>
        </authorList>
    </citation>
    <scope>NUCLEOTIDE SEQUENCE</scope>
    <source>
        <strain evidence="1">MNA-CCFEE 5261</strain>
    </source>
</reference>
<sequence length="978" mass="108910">MSFSARTRRSNLSNKVPNVKLRPAPVLSKSSSNNLNRSSKYEQGEEEIGLMDKEVVRRLNEADNLADENSEDVELEHARPSQPFEGRIICFTAVQSTVKADLIKKLTAMGVSKVEGNLTLETSALISETFGSVKYQAAVQNRIPVFTPEWIYTIHSHWLSGMDIPDIFSKVYRQFYLRPFAGLKISISGIEPLSKRTEMMENISSMGGVYSKTLDPSCTHLVIAQPDMEENESADLDAIRTSKVDWALRRNAKAEQARRRRLREIQAGRLRDMSADECSEERIIMIVWEGWFWDCEDFNGRFSEDRWRLENHPKPPKRDFSERERERLAKEEEKTRQEQEERERLVKEMMAEDVKQNTKVKVEPAYNVDASGELDMQRLNNVPETELEQAKLRKRPRSSTATNDTKNDSRMLLVDELMSSLGGKVEAEPASRLLDSSRSLITPEAAIPNAPTAKVEENVSQEDRTRKRARLAPAIPTHSSVTSAGLAPRPTPPERFSVVHTSRASAFNETNPPNTKPVILAQKSVQPSSMAKRQAVSDMVQDVTLNPNLFKNLVFSHDVQAGYEAMEAAIVGSGGKLIPLDDVRQGADVAYLISRVERVATVIPKLKSKTQRVTESWVEMCLTENRLIPPEEHVAYRPLSTPMPVPVCKEAGNPKHIKAVQWGLPVLQQDWLFHVAKTGDASTEGFELPLPAQPEENGRSDTKLTDSRRALGANSTANMSMLKEQSSFFGMSEGSEEKSQKFPAKADNASEKSCARPGKSVSQLTASRQLGLVPTVADLAPMLEEHPAQVKATAENNSLPSKSFPMISADVQAVYSTSYNSTLRADTGPSEKPGATDSPVMKAACSISNITSGRLNSTTSAPAELIENMIKQLEPERLPIEAGTDFPIRRRRAQSKPISTSTKSGSTSPAKIVEPLNIMFKSGAGPTETQQPHETAEESFRVQYRDPAAEKEKQRLLAGFRDKEPERESQRTTRSRAK</sequence>
<keyword evidence="2" id="KW-1185">Reference proteome</keyword>
<gene>
    <name evidence="1" type="ORF">QFC19_004465</name>
</gene>
<name>A0ACC2VX50_9TREE</name>
<comment type="caution">
    <text evidence="1">The sequence shown here is derived from an EMBL/GenBank/DDBJ whole genome shotgun (WGS) entry which is preliminary data.</text>
</comment>
<evidence type="ECO:0000313" key="1">
    <source>
        <dbReference type="EMBL" id="KAJ9103366.1"/>
    </source>
</evidence>